<name>A0A937X864_UNCEI</name>
<proteinExistence type="predicted"/>
<organism evidence="2 3">
    <name type="scientific">Eiseniibacteriota bacterium</name>
    <dbReference type="NCBI Taxonomy" id="2212470"/>
    <lineage>
        <taxon>Bacteria</taxon>
        <taxon>Candidatus Eiseniibacteriota</taxon>
    </lineage>
</organism>
<sequence>MSAIVATARRRMGALLLALFGLLSLTRPGLAEEIPDHMALIEELGSEAVAEALDQMGLERGAPIHLVPETAHPANWLVARLLERELVARGHTVASPGFGREVGRGFAPGGAVAAAAAPPVAKPSAQDPPEPTLLSLDEEPEEEGEAA</sequence>
<dbReference type="Proteomes" id="UP000748308">
    <property type="component" value="Unassembled WGS sequence"/>
</dbReference>
<evidence type="ECO:0000256" key="1">
    <source>
        <dbReference type="SAM" id="MobiDB-lite"/>
    </source>
</evidence>
<comment type="caution">
    <text evidence="2">The sequence shown here is derived from an EMBL/GenBank/DDBJ whole genome shotgun (WGS) entry which is preliminary data.</text>
</comment>
<dbReference type="EMBL" id="VGIY01000107">
    <property type="protein sequence ID" value="MBM3317330.1"/>
    <property type="molecule type" value="Genomic_DNA"/>
</dbReference>
<evidence type="ECO:0000313" key="3">
    <source>
        <dbReference type="Proteomes" id="UP000748308"/>
    </source>
</evidence>
<dbReference type="AlphaFoldDB" id="A0A937X864"/>
<reference evidence="2" key="1">
    <citation type="submission" date="2019-03" db="EMBL/GenBank/DDBJ databases">
        <title>Lake Tanganyika Metagenome-Assembled Genomes (MAGs).</title>
        <authorList>
            <person name="Tran P."/>
        </authorList>
    </citation>
    <scope>NUCLEOTIDE SEQUENCE</scope>
    <source>
        <strain evidence="2">M_DeepCast_400m_m2_100</strain>
    </source>
</reference>
<evidence type="ECO:0000313" key="2">
    <source>
        <dbReference type="EMBL" id="MBM3317330.1"/>
    </source>
</evidence>
<feature type="compositionally biased region" description="Acidic residues" evidence="1">
    <location>
        <begin position="136"/>
        <end position="147"/>
    </location>
</feature>
<protein>
    <submittedName>
        <fullName evidence="2">Uncharacterized protein</fullName>
    </submittedName>
</protein>
<feature type="non-terminal residue" evidence="2">
    <location>
        <position position="147"/>
    </location>
</feature>
<accession>A0A937X864</accession>
<feature type="region of interest" description="Disordered" evidence="1">
    <location>
        <begin position="113"/>
        <end position="147"/>
    </location>
</feature>
<gene>
    <name evidence="2" type="ORF">FJY75_05715</name>
</gene>